<keyword evidence="2 8" id="KW-0949">S-adenosyl-L-methionine</keyword>
<feature type="binding site" evidence="8">
    <location>
        <position position="60"/>
    </location>
    <ligand>
        <name>substrate</name>
    </ligand>
</feature>
<keyword evidence="1 8" id="KW-0004">4Fe-4S</keyword>
<evidence type="ECO:0000259" key="9">
    <source>
        <dbReference type="PROSITE" id="PS51918"/>
    </source>
</evidence>
<dbReference type="EMBL" id="RYZH01000034">
    <property type="protein sequence ID" value="RUL86092.1"/>
    <property type="molecule type" value="Genomic_DNA"/>
</dbReference>
<feature type="binding site" evidence="8">
    <location>
        <position position="64"/>
    </location>
    <ligand>
        <name>[4Fe-4S] cluster</name>
        <dbReference type="ChEBI" id="CHEBI:49883"/>
        <note>4Fe-4S-S-AdoMet</note>
    </ligand>
</feature>
<dbReference type="InterPro" id="IPR007197">
    <property type="entry name" value="rSAM"/>
</dbReference>
<dbReference type="SUPFAM" id="SSF102114">
    <property type="entry name" value="Radical SAM enzymes"/>
    <property type="match status" value="1"/>
</dbReference>
<dbReference type="PIRSF" id="PIRSF000370">
    <property type="entry name" value="QueE"/>
    <property type="match status" value="1"/>
</dbReference>
<dbReference type="Gene3D" id="3.20.20.70">
    <property type="entry name" value="Aldolase class I"/>
    <property type="match status" value="1"/>
</dbReference>
<comment type="caution">
    <text evidence="10">The sequence shown here is derived from an EMBL/GenBank/DDBJ whole genome shotgun (WGS) entry which is preliminary data.</text>
</comment>
<comment type="similarity">
    <text evidence="8">Belongs to the radical SAM superfamily. 7-carboxy-7-deazaguanine synthase family.</text>
</comment>
<dbReference type="Pfam" id="PF04055">
    <property type="entry name" value="Radical_SAM"/>
    <property type="match status" value="1"/>
</dbReference>
<evidence type="ECO:0000313" key="10">
    <source>
        <dbReference type="EMBL" id="RUL86092.1"/>
    </source>
</evidence>
<organism evidence="10 11">
    <name type="scientific">Tautonia sociabilis</name>
    <dbReference type="NCBI Taxonomy" id="2080755"/>
    <lineage>
        <taxon>Bacteria</taxon>
        <taxon>Pseudomonadati</taxon>
        <taxon>Planctomycetota</taxon>
        <taxon>Planctomycetia</taxon>
        <taxon>Isosphaerales</taxon>
        <taxon>Isosphaeraceae</taxon>
        <taxon>Tautonia</taxon>
    </lineage>
</organism>
<feature type="binding site" evidence="8">
    <location>
        <position position="107"/>
    </location>
    <ligand>
        <name>S-adenosyl-L-methionine</name>
        <dbReference type="ChEBI" id="CHEBI:59789"/>
    </ligand>
</feature>
<reference evidence="10 11" key="2">
    <citation type="submission" date="2019-01" db="EMBL/GenBank/DDBJ databases">
        <title>Tautonia sociabilis, a novel thermotolerant planctomycete of Isosphaeraceae family, isolated from a 4000 m deep subterranean habitat.</title>
        <authorList>
            <person name="Kovaleva O.L."/>
            <person name="Elcheninov A.G."/>
            <person name="Van Heerden E."/>
            <person name="Toshchakov S.V."/>
            <person name="Novikov A."/>
            <person name="Bonch-Osmolovskaya E.A."/>
            <person name="Kublanov I.V."/>
        </authorList>
    </citation>
    <scope>NUCLEOTIDE SEQUENCE [LARGE SCALE GENOMIC DNA]</scope>
    <source>
        <strain evidence="10 11">GM2012</strain>
    </source>
</reference>
<evidence type="ECO:0000256" key="6">
    <source>
        <dbReference type="ARBA" id="ARBA00023014"/>
    </source>
</evidence>
<feature type="binding site" evidence="8">
    <location>
        <position position="73"/>
    </location>
    <ligand>
        <name>Mg(2+)</name>
        <dbReference type="ChEBI" id="CHEBI:18420"/>
    </ligand>
</feature>
<keyword evidence="8" id="KW-0671">Queuosine biosynthesis</keyword>
<dbReference type="PROSITE" id="PS51918">
    <property type="entry name" value="RADICAL_SAM"/>
    <property type="match status" value="1"/>
</dbReference>
<feature type="binding site" evidence="8">
    <location>
        <begin position="70"/>
        <end position="72"/>
    </location>
    <ligand>
        <name>S-adenosyl-L-methionine</name>
        <dbReference type="ChEBI" id="CHEBI:59789"/>
    </ligand>
</feature>
<proteinExistence type="inferred from homology"/>
<dbReference type="Proteomes" id="UP000280296">
    <property type="component" value="Unassembled WGS sequence"/>
</dbReference>
<gene>
    <name evidence="8" type="primary">queE</name>
    <name evidence="10" type="ORF">TsocGM_16880</name>
</gene>
<accession>A0A432MH62</accession>
<name>A0A432MH62_9BACT</name>
<dbReference type="GO" id="GO:0016840">
    <property type="term" value="F:carbon-nitrogen lyase activity"/>
    <property type="evidence" value="ECO:0007669"/>
    <property type="project" value="UniProtKB-UniRule"/>
</dbReference>
<feature type="binding site" evidence="8">
    <location>
        <position position="68"/>
    </location>
    <ligand>
        <name>[4Fe-4S] cluster</name>
        <dbReference type="ChEBI" id="CHEBI:49883"/>
        <note>4Fe-4S-S-AdoMet</note>
    </ligand>
</feature>
<evidence type="ECO:0000256" key="2">
    <source>
        <dbReference type="ARBA" id="ARBA00022691"/>
    </source>
</evidence>
<dbReference type="GO" id="GO:0000287">
    <property type="term" value="F:magnesium ion binding"/>
    <property type="evidence" value="ECO:0007669"/>
    <property type="project" value="UniProtKB-UniRule"/>
</dbReference>
<evidence type="ECO:0000256" key="1">
    <source>
        <dbReference type="ARBA" id="ARBA00022485"/>
    </source>
</evidence>
<dbReference type="InterPro" id="IPR024924">
    <property type="entry name" value="7-CO-7-deazaguanine_synth-like"/>
</dbReference>
<dbReference type="PANTHER" id="PTHR42836:SF1">
    <property type="entry name" value="7-CARBOXY-7-DEAZAGUANINE SYNTHASE"/>
    <property type="match status" value="1"/>
</dbReference>
<dbReference type="GO" id="GO:0008616">
    <property type="term" value="P:tRNA queuosine(34) biosynthetic process"/>
    <property type="evidence" value="ECO:0007669"/>
    <property type="project" value="UniProtKB-UniRule"/>
</dbReference>
<comment type="cofactor">
    <cofactor evidence="8">
        <name>Mg(2+)</name>
        <dbReference type="ChEBI" id="CHEBI:18420"/>
    </cofactor>
</comment>
<comment type="catalytic activity">
    <reaction evidence="8">
        <text>6-carboxy-5,6,7,8-tetrahydropterin + H(+) = 7-carboxy-7-carbaguanine + NH4(+)</text>
        <dbReference type="Rhea" id="RHEA:27974"/>
        <dbReference type="ChEBI" id="CHEBI:15378"/>
        <dbReference type="ChEBI" id="CHEBI:28938"/>
        <dbReference type="ChEBI" id="CHEBI:61032"/>
        <dbReference type="ChEBI" id="CHEBI:61036"/>
        <dbReference type="EC" id="4.3.99.3"/>
    </reaction>
</comment>
<dbReference type="UniPathway" id="UPA00391"/>
<dbReference type="SFLD" id="SFLDS00029">
    <property type="entry name" value="Radical_SAM"/>
    <property type="match status" value="1"/>
</dbReference>
<dbReference type="OrthoDB" id="9792276at2"/>
<comment type="pathway">
    <text evidence="8">Purine metabolism; 7-cyano-7-deazaguanine biosynthesis.</text>
</comment>
<evidence type="ECO:0000313" key="11">
    <source>
        <dbReference type="Proteomes" id="UP000280296"/>
    </source>
</evidence>
<feature type="binding site" evidence="8">
    <location>
        <position position="71"/>
    </location>
    <ligand>
        <name>[4Fe-4S] cluster</name>
        <dbReference type="ChEBI" id="CHEBI:49883"/>
        <note>4Fe-4S-S-AdoMet</note>
    </ligand>
</feature>
<comment type="cofactor">
    <cofactor evidence="8">
        <name>[4Fe-4S] cluster</name>
        <dbReference type="ChEBI" id="CHEBI:49883"/>
    </cofactor>
    <text evidence="8">Binds 1 [4Fe-4S] cluster. The cluster is coordinated with 3 cysteines and an exchangeable S-adenosyl-L-methionine.</text>
</comment>
<dbReference type="GO" id="GO:0051539">
    <property type="term" value="F:4 iron, 4 sulfur cluster binding"/>
    <property type="evidence" value="ECO:0007669"/>
    <property type="project" value="UniProtKB-UniRule"/>
</dbReference>
<sequence>MPCPERPLSAPILPPVAPGRRDHRLKSILGRPSGVLVVHELYRSLQGEGTFAGLPCVFVRLTACHLRCSYCDTPHAFNHGEPIALRALLERILAIAAPGDLIEVTGGEPLLQDEALPLMSGLADAGRVVLLETSGACDIGPVDPRVRIILDLKTPGSGEEQANLWDNLAKLKPTDEVKVVVCDRPDFDWALERIREHRLVERCPVLVSPAHGRVDAAELAAWILESGLPLRLQVQLHKQLWGPDARGV</sequence>
<keyword evidence="5 8" id="KW-0408">Iron</keyword>
<keyword evidence="11" id="KW-1185">Reference proteome</keyword>
<evidence type="ECO:0000256" key="7">
    <source>
        <dbReference type="ARBA" id="ARBA00023239"/>
    </source>
</evidence>
<evidence type="ECO:0000256" key="3">
    <source>
        <dbReference type="ARBA" id="ARBA00022723"/>
    </source>
</evidence>
<dbReference type="InterPro" id="IPR013785">
    <property type="entry name" value="Aldolase_TIM"/>
</dbReference>
<dbReference type="HAMAP" id="MF_00917">
    <property type="entry name" value="QueE"/>
    <property type="match status" value="1"/>
</dbReference>
<dbReference type="GO" id="GO:1904047">
    <property type="term" value="F:S-adenosyl-L-methionine binding"/>
    <property type="evidence" value="ECO:0007669"/>
    <property type="project" value="UniProtKB-UniRule"/>
</dbReference>
<dbReference type="InterPro" id="IPR058240">
    <property type="entry name" value="rSAM_sf"/>
</dbReference>
<dbReference type="PANTHER" id="PTHR42836">
    <property type="entry name" value="7-CARBOXY-7-DEAZAGUANINE SYNTHASE"/>
    <property type="match status" value="1"/>
</dbReference>
<feature type="binding site" evidence="8">
    <location>
        <begin position="45"/>
        <end position="47"/>
    </location>
    <ligand>
        <name>substrate</name>
    </ligand>
</feature>
<dbReference type="AlphaFoldDB" id="A0A432MH62"/>
<evidence type="ECO:0000256" key="4">
    <source>
        <dbReference type="ARBA" id="ARBA00022842"/>
    </source>
</evidence>
<keyword evidence="7 8" id="KW-0456">Lyase</keyword>
<protein>
    <recommendedName>
        <fullName evidence="8">7-carboxy-7-deazaguanine synthase</fullName>
        <shortName evidence="8">CDG synthase</shortName>
        <ecNumber evidence="8">4.3.99.3</ecNumber>
    </recommendedName>
    <alternativeName>
        <fullName evidence="8">Queuosine biosynthesis protein QueE</fullName>
    </alternativeName>
</protein>
<evidence type="ECO:0000256" key="5">
    <source>
        <dbReference type="ARBA" id="ARBA00023004"/>
    </source>
</evidence>
<reference evidence="10 11" key="1">
    <citation type="submission" date="2018-12" db="EMBL/GenBank/DDBJ databases">
        <authorList>
            <person name="Toschakov S.V."/>
        </authorList>
    </citation>
    <scope>NUCLEOTIDE SEQUENCE [LARGE SCALE GENOMIC DNA]</scope>
    <source>
        <strain evidence="10 11">GM2012</strain>
    </source>
</reference>
<feature type="binding site" evidence="8">
    <location>
        <position position="105"/>
    </location>
    <ligand>
        <name>substrate</name>
    </ligand>
</feature>
<comment type="caution">
    <text evidence="8">Lacks conserved residue(s) required for the propagation of feature annotation.</text>
</comment>
<keyword evidence="4 8" id="KW-0460">Magnesium</keyword>
<dbReference type="CDD" id="cd01335">
    <property type="entry name" value="Radical_SAM"/>
    <property type="match status" value="1"/>
</dbReference>
<dbReference type="EC" id="4.3.99.3" evidence="8"/>
<keyword evidence="3 8" id="KW-0479">Metal-binding</keyword>
<comment type="cofactor">
    <cofactor evidence="8">
        <name>S-adenosyl-L-methionine</name>
        <dbReference type="ChEBI" id="CHEBI:59789"/>
    </cofactor>
    <text evidence="8">Binds 1 S-adenosyl-L-methionine per subunit.</text>
</comment>
<keyword evidence="6 8" id="KW-0411">Iron-sulfur</keyword>
<evidence type="ECO:0000256" key="8">
    <source>
        <dbReference type="HAMAP-Rule" id="MF_00917"/>
    </source>
</evidence>
<comment type="subunit">
    <text evidence="8">Homodimer.</text>
</comment>
<comment type="function">
    <text evidence="8">Catalyzes the complex heterocyclic radical-mediated conversion of 6-carboxy-5,6,7,8-tetrahydropterin (CPH4) to 7-carboxy-7-deazaguanine (CDG), a step common to the biosynthetic pathways of all 7-deazapurine-containing compounds.</text>
</comment>
<feature type="domain" description="Radical SAM core" evidence="9">
    <location>
        <begin position="51"/>
        <end position="243"/>
    </location>
</feature>